<name>A0AAV5MJV4_9ROSI</name>
<evidence type="ECO:0000259" key="11">
    <source>
        <dbReference type="Pfam" id="PF23598"/>
    </source>
</evidence>
<dbReference type="InterPro" id="IPR057135">
    <property type="entry name" value="At4g27190-like_LRR"/>
</dbReference>
<evidence type="ECO:0000256" key="2">
    <source>
        <dbReference type="ARBA" id="ARBA00022614"/>
    </source>
</evidence>
<dbReference type="Pfam" id="PF23247">
    <property type="entry name" value="LRR_RPS2"/>
    <property type="match status" value="1"/>
</dbReference>
<protein>
    <submittedName>
        <fullName evidence="12">Uncharacterized protein</fullName>
    </submittedName>
</protein>
<keyword evidence="13" id="KW-1185">Reference proteome</keyword>
<dbReference type="Pfam" id="PF23559">
    <property type="entry name" value="WHD_DRP"/>
    <property type="match status" value="1"/>
</dbReference>
<dbReference type="InterPro" id="IPR002182">
    <property type="entry name" value="NB-ARC"/>
</dbReference>
<dbReference type="Gene3D" id="1.10.8.430">
    <property type="entry name" value="Helical domain of apoptotic protease-activating factors"/>
    <property type="match status" value="1"/>
</dbReference>
<dbReference type="GO" id="GO:0043531">
    <property type="term" value="F:ADP binding"/>
    <property type="evidence" value="ECO:0007669"/>
    <property type="project" value="InterPro"/>
</dbReference>
<feature type="domain" description="Disease resistance R13L4/SHOC-2-like LRR" evidence="11">
    <location>
        <begin position="562"/>
        <end position="731"/>
    </location>
</feature>
<reference evidence="12 13" key="1">
    <citation type="journal article" date="2021" name="Commun. Biol.">
        <title>The genome of Shorea leprosula (Dipterocarpaceae) highlights the ecological relevance of drought in aseasonal tropical rainforests.</title>
        <authorList>
            <person name="Ng K.K.S."/>
            <person name="Kobayashi M.J."/>
            <person name="Fawcett J.A."/>
            <person name="Hatakeyama M."/>
            <person name="Paape T."/>
            <person name="Ng C.H."/>
            <person name="Ang C.C."/>
            <person name="Tnah L.H."/>
            <person name="Lee C.T."/>
            <person name="Nishiyama T."/>
            <person name="Sese J."/>
            <person name="O'Brien M.J."/>
            <person name="Copetti D."/>
            <person name="Mohd Noor M.I."/>
            <person name="Ong R.C."/>
            <person name="Putra M."/>
            <person name="Sireger I.Z."/>
            <person name="Indrioko S."/>
            <person name="Kosugi Y."/>
            <person name="Izuno A."/>
            <person name="Isagi Y."/>
            <person name="Lee S.L."/>
            <person name="Shimizu K.K."/>
        </authorList>
    </citation>
    <scope>NUCLEOTIDE SEQUENCE [LARGE SCALE GENOMIC DNA]</scope>
    <source>
        <strain evidence="12">214</strain>
    </source>
</reference>
<keyword evidence="3" id="KW-0677">Repeat</keyword>
<dbReference type="FunFam" id="3.40.50.300:FF:001091">
    <property type="entry name" value="Probable disease resistance protein At1g61300"/>
    <property type="match status" value="1"/>
</dbReference>
<keyword evidence="6" id="KW-0067">ATP-binding</keyword>
<dbReference type="AlphaFoldDB" id="A0AAV5MJV4"/>
<gene>
    <name evidence="12" type="ORF">SLEP1_g56918</name>
</gene>
<evidence type="ECO:0000256" key="7">
    <source>
        <dbReference type="SAM" id="Phobius"/>
    </source>
</evidence>
<keyword evidence="2" id="KW-0433">Leucine-rich repeat</keyword>
<dbReference type="InterPro" id="IPR042197">
    <property type="entry name" value="Apaf_helical"/>
</dbReference>
<dbReference type="GO" id="GO:0005524">
    <property type="term" value="F:ATP binding"/>
    <property type="evidence" value="ECO:0007669"/>
    <property type="project" value="UniProtKB-KW"/>
</dbReference>
<organism evidence="12 13">
    <name type="scientific">Rubroshorea leprosula</name>
    <dbReference type="NCBI Taxonomy" id="152421"/>
    <lineage>
        <taxon>Eukaryota</taxon>
        <taxon>Viridiplantae</taxon>
        <taxon>Streptophyta</taxon>
        <taxon>Embryophyta</taxon>
        <taxon>Tracheophyta</taxon>
        <taxon>Spermatophyta</taxon>
        <taxon>Magnoliopsida</taxon>
        <taxon>eudicotyledons</taxon>
        <taxon>Gunneridae</taxon>
        <taxon>Pentapetalae</taxon>
        <taxon>rosids</taxon>
        <taxon>malvids</taxon>
        <taxon>Malvales</taxon>
        <taxon>Dipterocarpaceae</taxon>
        <taxon>Rubroshorea</taxon>
    </lineage>
</organism>
<feature type="transmembrane region" description="Helical" evidence="7">
    <location>
        <begin position="27"/>
        <end position="50"/>
    </location>
</feature>
<keyword evidence="5" id="KW-0611">Plant defense</keyword>
<dbReference type="InterPro" id="IPR055414">
    <property type="entry name" value="LRR_R13L4/SHOC2-like"/>
</dbReference>
<dbReference type="PANTHER" id="PTHR33463">
    <property type="entry name" value="NB-ARC DOMAIN-CONTAINING PROTEIN-RELATED"/>
    <property type="match status" value="1"/>
</dbReference>
<dbReference type="FunFam" id="1.10.10.10:FF:000322">
    <property type="entry name" value="Probable disease resistance protein At1g63360"/>
    <property type="match status" value="1"/>
</dbReference>
<dbReference type="Gene3D" id="3.40.50.300">
    <property type="entry name" value="P-loop containing nucleotide triphosphate hydrolases"/>
    <property type="match status" value="1"/>
</dbReference>
<dbReference type="Pfam" id="PF00931">
    <property type="entry name" value="NB-ARC"/>
    <property type="match status" value="1"/>
</dbReference>
<evidence type="ECO:0000259" key="9">
    <source>
        <dbReference type="Pfam" id="PF23247"/>
    </source>
</evidence>
<dbReference type="PANTHER" id="PTHR33463:SF187">
    <property type="entry name" value="AND NB-ARC DOMAIN DISEASE RESISTANCE PROTEIN, PUTATIVE-RELATED"/>
    <property type="match status" value="1"/>
</dbReference>
<keyword evidence="7" id="KW-0472">Membrane</keyword>
<feature type="domain" description="Disease resistance protein winged helix" evidence="10">
    <location>
        <begin position="433"/>
        <end position="500"/>
    </location>
</feature>
<dbReference type="SUPFAM" id="SSF52058">
    <property type="entry name" value="L domain-like"/>
    <property type="match status" value="1"/>
</dbReference>
<evidence type="ECO:0000259" key="10">
    <source>
        <dbReference type="Pfam" id="PF23559"/>
    </source>
</evidence>
<evidence type="ECO:0000256" key="6">
    <source>
        <dbReference type="ARBA" id="ARBA00022840"/>
    </source>
</evidence>
<feature type="domain" description="NB-ARC" evidence="8">
    <location>
        <begin position="182"/>
        <end position="344"/>
    </location>
</feature>
<dbReference type="Pfam" id="PF23598">
    <property type="entry name" value="LRR_14"/>
    <property type="match status" value="1"/>
</dbReference>
<dbReference type="InterPro" id="IPR032675">
    <property type="entry name" value="LRR_dom_sf"/>
</dbReference>
<dbReference type="Gene3D" id="3.80.10.10">
    <property type="entry name" value="Ribonuclease Inhibitor"/>
    <property type="match status" value="2"/>
</dbReference>
<comment type="caution">
    <text evidence="12">The sequence shown here is derived from an EMBL/GenBank/DDBJ whole genome shotgun (WGS) entry which is preliminary data.</text>
</comment>
<dbReference type="InterPro" id="IPR003591">
    <property type="entry name" value="Leu-rich_rpt_typical-subtyp"/>
</dbReference>
<keyword evidence="7" id="KW-1133">Transmembrane helix</keyword>
<accession>A0AAV5MJV4</accession>
<dbReference type="InterPro" id="IPR050905">
    <property type="entry name" value="Plant_NBS-LRR"/>
</dbReference>
<comment type="similarity">
    <text evidence="1">Belongs to the disease resistance NB-LRR family.</text>
</comment>
<dbReference type="InterPro" id="IPR058922">
    <property type="entry name" value="WHD_DRP"/>
</dbReference>
<dbReference type="PRINTS" id="PR00364">
    <property type="entry name" value="DISEASERSIST"/>
</dbReference>
<dbReference type="GO" id="GO:0006952">
    <property type="term" value="P:defense response"/>
    <property type="evidence" value="ECO:0007669"/>
    <property type="project" value="UniProtKB-KW"/>
</dbReference>
<dbReference type="Proteomes" id="UP001054252">
    <property type="component" value="Unassembled WGS sequence"/>
</dbReference>
<sequence>MPKTKPLCVNNSTFLSLATGNRSSANLVLLLLYLYTSHPVLLLFSASLVYDLQPAPFLYFFALPRAPHIFNVLNPFRHLICRKEDVETRLQDEVCSKKQARKEVVVWLQDVKKINVEIQDVLKRVHNAAYFSRARLGKLAREKIDVLDAILQQGSFPEGLVVNTPATTLPILVDDLEGEVTVKEKILGYLKGNEVPMIGVCGIGGVGKTTIMKHIHNELLLMESRFDNVIWVTVSYPLNVVRLQHEIAKGMNESLPENEDEQRWASRLMQIMGRVKYVLILDDVWQRFTLKDVGIPSPTLENSCKLVITSRKVDVCKSIGCEIVKVSPLSEEESLNLFLDKVGSDILQVPELEGIWKAMVEECAGLPLAIVVIAGSMKGVTDVHEWRHALKELREHVRATAEGSEDEIFERLKFSYDRLQHSNIQNCFLSCSLYAEDYQISKDDLVEQWIDEGFIKESRSRRAMLDEGRTMLNKLENSCLLEKAYSEYTIKMHDVVRDMALRISPQFMVKARMGLTEIPDEHDWTENVEKVSLMENEISDIPLNMCPNCPILTTLMLQGNRELSQIPDCFFANMQGLKCLNLSGTSIESLPHSICNLENLTTLLLRECGQLKHVPCLAKLKALKKLDLRWARIEVVPEGIEMLVNLRYLDLCCPELVELSTHLLCNLPHLQHLTVYSRSTTLKIKGEEARGLKKLETFQAQLYDLQDLNNYVKSDHFKRLSNYQLVVGQVEVGFGAGIDLFKEISLGECEIGGEDTVVLPDDVEELWIYRCRKFRSLSDIYSLQKTTELRNCFVTRCEEIECVVDMVTSSSSFINNLEALLLGMLPNLSVVVDVEGVEATSPHIFSNLRIFRMWECSRMKRLFSLELLQGLQNLEEIRVWDCQQMEEIIGWEGEEENHTADATTTTTFTLPKLTYLTLENLPELKRICLTRGVMVCDSLQELEIKECPKLKRIPLVGNLRPSPPAALKQIEIKPKELWESLEWDDPNAKNVLQPFVYFC</sequence>
<dbReference type="SUPFAM" id="SSF52540">
    <property type="entry name" value="P-loop containing nucleoside triphosphate hydrolases"/>
    <property type="match status" value="1"/>
</dbReference>
<dbReference type="FunFam" id="1.10.8.430:FF:000003">
    <property type="entry name" value="Probable disease resistance protein At5g66910"/>
    <property type="match status" value="1"/>
</dbReference>
<proteinExistence type="inferred from homology"/>
<feature type="domain" description="Disease resistance protein At4g27190-like leucine-rich repeats" evidence="9">
    <location>
        <begin position="842"/>
        <end position="953"/>
    </location>
</feature>
<dbReference type="SMART" id="SM00369">
    <property type="entry name" value="LRR_TYP"/>
    <property type="match status" value="3"/>
</dbReference>
<evidence type="ECO:0000313" key="12">
    <source>
        <dbReference type="EMBL" id="GKV50206.1"/>
    </source>
</evidence>
<evidence type="ECO:0000313" key="13">
    <source>
        <dbReference type="Proteomes" id="UP001054252"/>
    </source>
</evidence>
<dbReference type="EMBL" id="BPVZ01000348">
    <property type="protein sequence ID" value="GKV50206.1"/>
    <property type="molecule type" value="Genomic_DNA"/>
</dbReference>
<keyword evidence="4" id="KW-0547">Nucleotide-binding</keyword>
<dbReference type="InterPro" id="IPR027417">
    <property type="entry name" value="P-loop_NTPase"/>
</dbReference>
<evidence type="ECO:0000259" key="8">
    <source>
        <dbReference type="Pfam" id="PF00931"/>
    </source>
</evidence>
<keyword evidence="7" id="KW-0812">Transmembrane</keyword>
<evidence type="ECO:0000256" key="1">
    <source>
        <dbReference type="ARBA" id="ARBA00008894"/>
    </source>
</evidence>
<evidence type="ECO:0000256" key="4">
    <source>
        <dbReference type="ARBA" id="ARBA00022741"/>
    </source>
</evidence>
<evidence type="ECO:0000256" key="3">
    <source>
        <dbReference type="ARBA" id="ARBA00022737"/>
    </source>
</evidence>
<evidence type="ECO:0000256" key="5">
    <source>
        <dbReference type="ARBA" id="ARBA00022821"/>
    </source>
</evidence>